<name>A0A6N4VDU1_9MYCO</name>
<evidence type="ECO:0000256" key="1">
    <source>
        <dbReference type="ARBA" id="ARBA00022676"/>
    </source>
</evidence>
<dbReference type="Proteomes" id="UP000466785">
    <property type="component" value="Chromosome"/>
</dbReference>
<dbReference type="SUPFAM" id="SSF53756">
    <property type="entry name" value="UDP-Glycosyltransferase/glycogen phosphorylase"/>
    <property type="match status" value="1"/>
</dbReference>
<evidence type="ECO:0000313" key="5">
    <source>
        <dbReference type="EMBL" id="BBX52260.1"/>
    </source>
</evidence>
<feature type="domain" description="Glycosyl transferase family 1" evidence="3">
    <location>
        <begin position="218"/>
        <end position="358"/>
    </location>
</feature>
<feature type="domain" description="Glycosyltransferase subfamily 4-like N-terminal" evidence="4">
    <location>
        <begin position="25"/>
        <end position="183"/>
    </location>
</feature>
<reference evidence="5 6" key="1">
    <citation type="journal article" date="2019" name="Emerg. Microbes Infect.">
        <title>Comprehensive subspecies identification of 175 nontuberculous mycobacteria species based on 7547 genomic profiles.</title>
        <authorList>
            <person name="Matsumoto Y."/>
            <person name="Kinjo T."/>
            <person name="Motooka D."/>
            <person name="Nabeya D."/>
            <person name="Jung N."/>
            <person name="Uechi K."/>
            <person name="Horii T."/>
            <person name="Iida T."/>
            <person name="Fujita J."/>
            <person name="Nakamura S."/>
        </authorList>
    </citation>
    <scope>NUCLEOTIDE SEQUENCE [LARGE SCALE GENOMIC DNA]</scope>
    <source>
        <strain evidence="5 6">JCM 12603</strain>
    </source>
</reference>
<accession>A0A6N4VDU1</accession>
<dbReference type="InterPro" id="IPR028098">
    <property type="entry name" value="Glyco_trans_4-like_N"/>
</dbReference>
<dbReference type="Pfam" id="PF00534">
    <property type="entry name" value="Glycos_transf_1"/>
    <property type="match status" value="1"/>
</dbReference>
<dbReference type="PANTHER" id="PTHR12526:SF635">
    <property type="entry name" value="GLYCOSYL TRANSFERASE GROUP 1"/>
    <property type="match status" value="1"/>
</dbReference>
<sequence length="393" mass="41193">MRLAIVGATPNHAKVTAGSDGCYDIASLANALAGRGHDVAVYTASPTSTAPTGDYQTVRLPTESGFDGHPDALMPLIGDLGRQLVDEWSHRPPDVVHCHGWAYGMASQLAANRRPVPTVQSFHGLGTLMRLPRDESGTLETQIKLQTLLAKNATTVAAACTDDLFELVRFGCPRSKISVVPTGISVDENSVGTARASRAGGDHEVVAVASGPARPERLAEVVRAVAVLPHTRLRIVDSGGVDQRDIPRILALAGNLGLGDRCRIAPVENDGELNEVLQSADVVVCPASYDAYGVVALQAMAGGTAVVAAATGGMRDAVIADVTGVLIPPANVDALRRALKSILDQPVLREGMGLAGRSRARSRYSWDRIAVDAEVTYHDAARRPSGAARTAMA</sequence>
<dbReference type="GO" id="GO:0016757">
    <property type="term" value="F:glycosyltransferase activity"/>
    <property type="evidence" value="ECO:0007669"/>
    <property type="project" value="UniProtKB-KW"/>
</dbReference>
<gene>
    <name evidence="5" type="ORF">MPOR_32860</name>
</gene>
<dbReference type="Pfam" id="PF13579">
    <property type="entry name" value="Glyco_trans_4_4"/>
    <property type="match status" value="1"/>
</dbReference>
<keyword evidence="2 5" id="KW-0808">Transferase</keyword>
<protein>
    <submittedName>
        <fullName evidence="5">Glycosyl transferase</fullName>
    </submittedName>
</protein>
<dbReference type="InterPro" id="IPR001296">
    <property type="entry name" value="Glyco_trans_1"/>
</dbReference>
<evidence type="ECO:0000313" key="6">
    <source>
        <dbReference type="Proteomes" id="UP000466785"/>
    </source>
</evidence>
<evidence type="ECO:0000256" key="2">
    <source>
        <dbReference type="ARBA" id="ARBA00022679"/>
    </source>
</evidence>
<keyword evidence="6" id="KW-1185">Reference proteome</keyword>
<evidence type="ECO:0000259" key="3">
    <source>
        <dbReference type="Pfam" id="PF00534"/>
    </source>
</evidence>
<dbReference type="AlphaFoldDB" id="A0A6N4VDU1"/>
<organism evidence="5 6">
    <name type="scientific">Mycolicibacterium poriferae</name>
    <dbReference type="NCBI Taxonomy" id="39694"/>
    <lineage>
        <taxon>Bacteria</taxon>
        <taxon>Bacillati</taxon>
        <taxon>Actinomycetota</taxon>
        <taxon>Actinomycetes</taxon>
        <taxon>Mycobacteriales</taxon>
        <taxon>Mycobacteriaceae</taxon>
        <taxon>Mycolicibacterium</taxon>
    </lineage>
</organism>
<dbReference type="KEGG" id="mpof:MPOR_32860"/>
<evidence type="ECO:0000259" key="4">
    <source>
        <dbReference type="Pfam" id="PF13579"/>
    </source>
</evidence>
<proteinExistence type="predicted"/>
<dbReference type="EMBL" id="AP022570">
    <property type="protein sequence ID" value="BBX52260.1"/>
    <property type="molecule type" value="Genomic_DNA"/>
</dbReference>
<dbReference type="PANTHER" id="PTHR12526">
    <property type="entry name" value="GLYCOSYLTRANSFERASE"/>
    <property type="match status" value="1"/>
</dbReference>
<dbReference type="Gene3D" id="3.40.50.2000">
    <property type="entry name" value="Glycogen Phosphorylase B"/>
    <property type="match status" value="2"/>
</dbReference>
<keyword evidence="1" id="KW-0328">Glycosyltransferase</keyword>